<organism evidence="2 3">
    <name type="scientific">Syphacia muris</name>
    <dbReference type="NCBI Taxonomy" id="451379"/>
    <lineage>
        <taxon>Eukaryota</taxon>
        <taxon>Metazoa</taxon>
        <taxon>Ecdysozoa</taxon>
        <taxon>Nematoda</taxon>
        <taxon>Chromadorea</taxon>
        <taxon>Rhabditida</taxon>
        <taxon>Spirurina</taxon>
        <taxon>Oxyuridomorpha</taxon>
        <taxon>Oxyuroidea</taxon>
        <taxon>Oxyuridae</taxon>
        <taxon>Syphacia</taxon>
    </lineage>
</organism>
<proteinExistence type="predicted"/>
<keyword evidence="1" id="KW-1133">Transmembrane helix</keyword>
<name>A0A0N5B0S2_9BILA</name>
<evidence type="ECO:0000256" key="1">
    <source>
        <dbReference type="SAM" id="Phobius"/>
    </source>
</evidence>
<evidence type="ECO:0000313" key="2">
    <source>
        <dbReference type="Proteomes" id="UP000046393"/>
    </source>
</evidence>
<evidence type="ECO:0000313" key="3">
    <source>
        <dbReference type="WBParaSite" id="SMUV_0001087401-mRNA-1"/>
    </source>
</evidence>
<protein>
    <submittedName>
        <fullName evidence="3">Uncharacterized protein</fullName>
    </submittedName>
</protein>
<feature type="transmembrane region" description="Helical" evidence="1">
    <location>
        <begin position="20"/>
        <end position="47"/>
    </location>
</feature>
<keyword evidence="1" id="KW-0472">Membrane</keyword>
<keyword evidence="2" id="KW-1185">Reference proteome</keyword>
<dbReference type="WBParaSite" id="SMUV_0001087401-mRNA-1">
    <property type="protein sequence ID" value="SMUV_0001087401-mRNA-1"/>
    <property type="gene ID" value="SMUV_0001087401"/>
</dbReference>
<reference evidence="3" key="1">
    <citation type="submission" date="2017-02" db="UniProtKB">
        <authorList>
            <consortium name="WormBaseParasite"/>
        </authorList>
    </citation>
    <scope>IDENTIFICATION</scope>
</reference>
<keyword evidence="1" id="KW-0812">Transmembrane</keyword>
<dbReference type="AlphaFoldDB" id="A0A0N5B0S2"/>
<accession>A0A0N5B0S2</accession>
<sequence length="144" mass="16060">MEITEFGPQLLLNPRSADLLPVLNICYVLFLITACGFACISCIAVYFKFRNSRGPNRTRVIAQRILQPPAYSLQRTEQFPSVNQLYSNSNPMVTTSTNSAMTQAAAQQQSNLRFIAPNTAKYICLYRQTAANIPPPSYSDVFPS</sequence>
<dbReference type="Proteomes" id="UP000046393">
    <property type="component" value="Unplaced"/>
</dbReference>